<organism evidence="3">
    <name type="scientific">Lotharella oceanica</name>
    <dbReference type="NCBI Taxonomy" id="641309"/>
    <lineage>
        <taxon>Eukaryota</taxon>
        <taxon>Sar</taxon>
        <taxon>Rhizaria</taxon>
        <taxon>Cercozoa</taxon>
        <taxon>Chlorarachniophyceae</taxon>
        <taxon>Lotharella</taxon>
    </lineage>
</organism>
<reference evidence="3" key="1">
    <citation type="submission" date="2021-01" db="EMBL/GenBank/DDBJ databases">
        <authorList>
            <person name="Corre E."/>
            <person name="Pelletier E."/>
            <person name="Niang G."/>
            <person name="Scheremetjew M."/>
            <person name="Finn R."/>
            <person name="Kale V."/>
            <person name="Holt S."/>
            <person name="Cochrane G."/>
            <person name="Meng A."/>
            <person name="Brown T."/>
            <person name="Cohen L."/>
        </authorList>
    </citation>
    <scope>NUCLEOTIDE SEQUENCE</scope>
    <source>
        <strain evidence="3">CCMP622</strain>
    </source>
</reference>
<dbReference type="Gene3D" id="2.170.270.10">
    <property type="entry name" value="SET domain"/>
    <property type="match status" value="1"/>
</dbReference>
<dbReference type="SMART" id="SM00317">
    <property type="entry name" value="SET"/>
    <property type="match status" value="1"/>
</dbReference>
<feature type="domain" description="SET" evidence="2">
    <location>
        <begin position="40"/>
        <end position="152"/>
    </location>
</feature>
<proteinExistence type="predicted"/>
<dbReference type="Pfam" id="PF00856">
    <property type="entry name" value="SET"/>
    <property type="match status" value="1"/>
</dbReference>
<dbReference type="SUPFAM" id="SSF82199">
    <property type="entry name" value="SET domain"/>
    <property type="match status" value="1"/>
</dbReference>
<dbReference type="EMBL" id="HBHP01025402">
    <property type="protein sequence ID" value="CAD9771777.1"/>
    <property type="molecule type" value="Transcribed_RNA"/>
</dbReference>
<dbReference type="InterPro" id="IPR001214">
    <property type="entry name" value="SET_dom"/>
</dbReference>
<name>A0A7S2TWI5_9EUKA</name>
<accession>A0A7S2TWI5</accession>
<keyword evidence="1" id="KW-0812">Transmembrane</keyword>
<feature type="transmembrane region" description="Helical" evidence="1">
    <location>
        <begin position="193"/>
        <end position="215"/>
    </location>
</feature>
<evidence type="ECO:0000256" key="1">
    <source>
        <dbReference type="SAM" id="Phobius"/>
    </source>
</evidence>
<dbReference type="PROSITE" id="PS50280">
    <property type="entry name" value="SET"/>
    <property type="match status" value="1"/>
</dbReference>
<protein>
    <recommendedName>
        <fullName evidence="2">SET domain-containing protein</fullName>
    </recommendedName>
</protein>
<evidence type="ECO:0000259" key="2">
    <source>
        <dbReference type="PROSITE" id="PS50280"/>
    </source>
</evidence>
<evidence type="ECO:0000313" key="3">
    <source>
        <dbReference type="EMBL" id="CAD9771777.1"/>
    </source>
</evidence>
<dbReference type="AlphaFoldDB" id="A0A7S2TWI5"/>
<keyword evidence="1" id="KW-0472">Membrane</keyword>
<gene>
    <name evidence="3" type="ORF">LSP00402_LOCUS15767</name>
</gene>
<keyword evidence="1" id="KW-1133">Transmembrane helix</keyword>
<sequence>MAGLFRGLALVEAGAFRTSNHLRHAAAPAATTYRPENGELRVAGSQIPGAGLGLFTKRPIRKGDVICEYTGASLTDAQLLTEGLDTSYVVGLGSGRHIDAREHLDAFGRYVNDNDDEGSINAAFVNRPEEFKAFVQATRDIQAEEEIFASYGSIYWLKRGFRPGVFRSPYRIEGRTKRERTAWVPQFPHRVSLWPLAALLLAPVVTIALTGSVSWRSSS</sequence>
<dbReference type="InterPro" id="IPR046341">
    <property type="entry name" value="SET_dom_sf"/>
</dbReference>